<dbReference type="Proteomes" id="UP000824261">
    <property type="component" value="Unassembled WGS sequence"/>
</dbReference>
<protein>
    <submittedName>
        <fullName evidence="2">Uncharacterized protein</fullName>
    </submittedName>
</protein>
<evidence type="ECO:0000256" key="1">
    <source>
        <dbReference type="SAM" id="MobiDB-lite"/>
    </source>
</evidence>
<reference evidence="2" key="2">
    <citation type="journal article" date="2021" name="PeerJ">
        <title>Extensive microbial diversity within the chicken gut microbiome revealed by metagenomics and culture.</title>
        <authorList>
            <person name="Gilroy R."/>
            <person name="Ravi A."/>
            <person name="Getino M."/>
            <person name="Pursley I."/>
            <person name="Horton D.L."/>
            <person name="Alikhan N.F."/>
            <person name="Baker D."/>
            <person name="Gharbi K."/>
            <person name="Hall N."/>
            <person name="Watson M."/>
            <person name="Adriaenssens E.M."/>
            <person name="Foster-Nyarko E."/>
            <person name="Jarju S."/>
            <person name="Secka A."/>
            <person name="Antonio M."/>
            <person name="Oren A."/>
            <person name="Chaudhuri R.R."/>
            <person name="La Ragione R."/>
            <person name="Hildebrand F."/>
            <person name="Pallen M.J."/>
        </authorList>
    </citation>
    <scope>NUCLEOTIDE SEQUENCE</scope>
    <source>
        <strain evidence="2">ChiGjej1B1-2707</strain>
    </source>
</reference>
<evidence type="ECO:0000313" key="2">
    <source>
        <dbReference type="EMBL" id="HIR02181.1"/>
    </source>
</evidence>
<dbReference type="EMBL" id="DVGB01000095">
    <property type="protein sequence ID" value="HIR02181.1"/>
    <property type="molecule type" value="Genomic_DNA"/>
</dbReference>
<dbReference type="AlphaFoldDB" id="A0A9D1A1J3"/>
<sequence length="137" mass="15141">MSTYDESNMSEAARRAYEAARRAFSDAPSVPAHGWRGTLEARKAAHADEPAHAAEASPTGATKAAASTQPKAEEANPTVHDRQKATIPSATLRERIDAARARQASPFARPENEDDDGYDPWSDRREELPTWEKDPWR</sequence>
<feature type="compositionally biased region" description="Basic and acidic residues" evidence="1">
    <location>
        <begin position="121"/>
        <end position="137"/>
    </location>
</feature>
<organism evidence="2 3">
    <name type="scientific">Candidatus Aveggerthella stercoripullorum</name>
    <dbReference type="NCBI Taxonomy" id="2840688"/>
    <lineage>
        <taxon>Bacteria</taxon>
        <taxon>Bacillati</taxon>
        <taxon>Actinomycetota</taxon>
        <taxon>Coriobacteriia</taxon>
        <taxon>Eggerthellales</taxon>
        <taxon>Eggerthellaceae</taxon>
        <taxon>Eggerthellaceae incertae sedis</taxon>
        <taxon>Candidatus Aveggerthella</taxon>
    </lineage>
</organism>
<proteinExistence type="predicted"/>
<feature type="region of interest" description="Disordered" evidence="1">
    <location>
        <begin position="21"/>
        <end position="137"/>
    </location>
</feature>
<comment type="caution">
    <text evidence="2">The sequence shown here is derived from an EMBL/GenBank/DDBJ whole genome shotgun (WGS) entry which is preliminary data.</text>
</comment>
<accession>A0A9D1A1J3</accession>
<feature type="compositionally biased region" description="Basic and acidic residues" evidence="1">
    <location>
        <begin position="39"/>
        <end position="52"/>
    </location>
</feature>
<gene>
    <name evidence="2" type="ORF">IAA69_07980</name>
</gene>
<name>A0A9D1A1J3_9ACTN</name>
<evidence type="ECO:0000313" key="3">
    <source>
        <dbReference type="Proteomes" id="UP000824261"/>
    </source>
</evidence>
<feature type="compositionally biased region" description="Basic and acidic residues" evidence="1">
    <location>
        <begin position="71"/>
        <end position="84"/>
    </location>
</feature>
<reference evidence="2" key="1">
    <citation type="submission" date="2020-10" db="EMBL/GenBank/DDBJ databases">
        <authorList>
            <person name="Gilroy R."/>
        </authorList>
    </citation>
    <scope>NUCLEOTIDE SEQUENCE</scope>
    <source>
        <strain evidence="2">ChiGjej1B1-2707</strain>
    </source>
</reference>